<feature type="chain" id="PRO_5042270350" description="GPI anchored protein" evidence="1">
    <location>
        <begin position="27"/>
        <end position="275"/>
    </location>
</feature>
<dbReference type="Proteomes" id="UP001286456">
    <property type="component" value="Unassembled WGS sequence"/>
</dbReference>
<sequence length="275" mass="27666">MFTPSLFSTLTTTLFASLFLIPQTYAKPVTTSTTSIVNLYLPQLEVDQHEPIVGSVVSAGASLTTYSVHCPRGTPLTACGVGSGIGVVVGPKTVIWHMSFGPKLAAEVTCALNPSRNDATCTGDYIAKGKTSHATDTFTRFSTFAVPVTLTAGIEKLPPSTSAVVTTSHAPKTTAATPRVLVAATSTTTTSTGTAAATASTLTPTSSAPSISSSISSVNYASHVTLHFSDSTVPTVPTAAAAVTANTSSGGVSRVSSNALLVGIAALAGGAAMII</sequence>
<evidence type="ECO:0000313" key="2">
    <source>
        <dbReference type="EMBL" id="KAK3324645.1"/>
    </source>
</evidence>
<evidence type="ECO:0008006" key="4">
    <source>
        <dbReference type="Google" id="ProtNLM"/>
    </source>
</evidence>
<dbReference type="PANTHER" id="PTHR40640">
    <property type="entry name" value="ANCHORED GLYCOPROTEIN, PUTATIVE (AFU_ORTHOLOGUE AFUA_8G04860)-RELATED"/>
    <property type="match status" value="1"/>
</dbReference>
<comment type="caution">
    <text evidence="2">The sequence shown here is derived from an EMBL/GenBank/DDBJ whole genome shotgun (WGS) entry which is preliminary data.</text>
</comment>
<organism evidence="2 3">
    <name type="scientific">Cercophora scortea</name>
    <dbReference type="NCBI Taxonomy" id="314031"/>
    <lineage>
        <taxon>Eukaryota</taxon>
        <taxon>Fungi</taxon>
        <taxon>Dikarya</taxon>
        <taxon>Ascomycota</taxon>
        <taxon>Pezizomycotina</taxon>
        <taxon>Sordariomycetes</taxon>
        <taxon>Sordariomycetidae</taxon>
        <taxon>Sordariales</taxon>
        <taxon>Lasiosphaeriaceae</taxon>
        <taxon>Cercophora</taxon>
    </lineage>
</organism>
<reference evidence="2" key="2">
    <citation type="submission" date="2023-06" db="EMBL/GenBank/DDBJ databases">
        <authorList>
            <consortium name="Lawrence Berkeley National Laboratory"/>
            <person name="Haridas S."/>
            <person name="Hensen N."/>
            <person name="Bonometti L."/>
            <person name="Westerberg I."/>
            <person name="Brannstrom I.O."/>
            <person name="Guillou S."/>
            <person name="Cros-Aarteil S."/>
            <person name="Calhoun S."/>
            <person name="Kuo A."/>
            <person name="Mondo S."/>
            <person name="Pangilinan J."/>
            <person name="Riley R."/>
            <person name="Labutti K."/>
            <person name="Andreopoulos B."/>
            <person name="Lipzen A."/>
            <person name="Chen C."/>
            <person name="Yanf M."/>
            <person name="Daum C."/>
            <person name="Ng V."/>
            <person name="Clum A."/>
            <person name="Steindorff A."/>
            <person name="Ohm R."/>
            <person name="Martin F."/>
            <person name="Silar P."/>
            <person name="Natvig D."/>
            <person name="Lalanne C."/>
            <person name="Gautier V."/>
            <person name="Ament-Velasquez S.L."/>
            <person name="Kruys A."/>
            <person name="Hutchinson M.I."/>
            <person name="Powell A.J."/>
            <person name="Barry K."/>
            <person name="Miller A.N."/>
            <person name="Grigoriev I.V."/>
            <person name="Debuchy R."/>
            <person name="Gladieux P."/>
            <person name="Thoren M.H."/>
            <person name="Johannesson H."/>
        </authorList>
    </citation>
    <scope>NUCLEOTIDE SEQUENCE</scope>
    <source>
        <strain evidence="2">SMH4131-1</strain>
    </source>
</reference>
<feature type="signal peptide" evidence="1">
    <location>
        <begin position="1"/>
        <end position="26"/>
    </location>
</feature>
<dbReference type="EMBL" id="JAUEPO010000004">
    <property type="protein sequence ID" value="KAK3324645.1"/>
    <property type="molecule type" value="Genomic_DNA"/>
</dbReference>
<evidence type="ECO:0000256" key="1">
    <source>
        <dbReference type="SAM" id="SignalP"/>
    </source>
</evidence>
<gene>
    <name evidence="2" type="ORF">B0T19DRAFT_234875</name>
</gene>
<name>A0AAE0IGU3_9PEZI</name>
<accession>A0AAE0IGU3</accession>
<evidence type="ECO:0000313" key="3">
    <source>
        <dbReference type="Proteomes" id="UP001286456"/>
    </source>
</evidence>
<proteinExistence type="predicted"/>
<reference evidence="2" key="1">
    <citation type="journal article" date="2023" name="Mol. Phylogenet. Evol.">
        <title>Genome-scale phylogeny and comparative genomics of the fungal order Sordariales.</title>
        <authorList>
            <person name="Hensen N."/>
            <person name="Bonometti L."/>
            <person name="Westerberg I."/>
            <person name="Brannstrom I.O."/>
            <person name="Guillou S."/>
            <person name="Cros-Aarteil S."/>
            <person name="Calhoun S."/>
            <person name="Haridas S."/>
            <person name="Kuo A."/>
            <person name="Mondo S."/>
            <person name="Pangilinan J."/>
            <person name="Riley R."/>
            <person name="LaButti K."/>
            <person name="Andreopoulos B."/>
            <person name="Lipzen A."/>
            <person name="Chen C."/>
            <person name="Yan M."/>
            <person name="Daum C."/>
            <person name="Ng V."/>
            <person name="Clum A."/>
            <person name="Steindorff A."/>
            <person name="Ohm R.A."/>
            <person name="Martin F."/>
            <person name="Silar P."/>
            <person name="Natvig D.O."/>
            <person name="Lalanne C."/>
            <person name="Gautier V."/>
            <person name="Ament-Velasquez S.L."/>
            <person name="Kruys A."/>
            <person name="Hutchinson M.I."/>
            <person name="Powell A.J."/>
            <person name="Barry K."/>
            <person name="Miller A.N."/>
            <person name="Grigoriev I.V."/>
            <person name="Debuchy R."/>
            <person name="Gladieux P."/>
            <person name="Hiltunen Thoren M."/>
            <person name="Johannesson H."/>
        </authorList>
    </citation>
    <scope>NUCLEOTIDE SEQUENCE</scope>
    <source>
        <strain evidence="2">SMH4131-1</strain>
    </source>
</reference>
<dbReference type="PANTHER" id="PTHR40640:SF1">
    <property type="entry name" value="ANCHORED GLYCOPROTEIN, PUTATIVE (AFU_ORTHOLOGUE AFUA_8G04860)-RELATED"/>
    <property type="match status" value="1"/>
</dbReference>
<protein>
    <recommendedName>
        <fullName evidence="4">GPI anchored protein</fullName>
    </recommendedName>
</protein>
<keyword evidence="3" id="KW-1185">Reference proteome</keyword>
<dbReference type="AlphaFoldDB" id="A0AAE0IGU3"/>
<keyword evidence="1" id="KW-0732">Signal</keyword>